<accession>A0A0F7RYX8</accession>
<name>A0A0F7RYX8_9BASI</name>
<sequence length="43" mass="4723">MPKSKTSNCDGAESRVAVGEKLHFVSYVDQRRSSSEARLAPLD</sequence>
<reference evidence="2" key="1">
    <citation type="submission" date="2014-06" db="EMBL/GenBank/DDBJ databases">
        <authorList>
            <person name="Berkman P.J."/>
        </authorList>
    </citation>
    <scope>NUCLEOTIDE SEQUENCE [LARGE SCALE GENOMIC DNA]</scope>
</reference>
<evidence type="ECO:0000313" key="1">
    <source>
        <dbReference type="EMBL" id="CDS01715.1"/>
    </source>
</evidence>
<dbReference type="Proteomes" id="UP000242770">
    <property type="component" value="Unassembled WGS sequence"/>
</dbReference>
<gene>
    <name evidence="1" type="primary">SSCI72880.1</name>
</gene>
<protein>
    <submittedName>
        <fullName evidence="1">Uncharacterized protein</fullName>
    </submittedName>
</protein>
<evidence type="ECO:0000313" key="2">
    <source>
        <dbReference type="Proteomes" id="UP000242770"/>
    </source>
</evidence>
<proteinExistence type="predicted"/>
<dbReference type="EMBL" id="CCFA01004403">
    <property type="protein sequence ID" value="CDS01715.1"/>
    <property type="molecule type" value="Genomic_DNA"/>
</dbReference>
<keyword evidence="2" id="KW-1185">Reference proteome</keyword>
<dbReference type="AlphaFoldDB" id="A0A0F7RYX8"/>
<organism evidence="1 2">
    <name type="scientific">Sporisorium scitamineum</name>
    <dbReference type="NCBI Taxonomy" id="49012"/>
    <lineage>
        <taxon>Eukaryota</taxon>
        <taxon>Fungi</taxon>
        <taxon>Dikarya</taxon>
        <taxon>Basidiomycota</taxon>
        <taxon>Ustilaginomycotina</taxon>
        <taxon>Ustilaginomycetes</taxon>
        <taxon>Ustilaginales</taxon>
        <taxon>Ustilaginaceae</taxon>
        <taxon>Sporisorium</taxon>
    </lineage>
</organism>